<sequence>MKSDSPSTRSDDELLRIVEAVLSEQGFHVETVSEGIDLVLAENSYFVVAAAAMNTIRDLILAEPVAFEALAQRVKSAALGPKRWDTYLVLLTQEKSAEDDGVTRDLFAINYDTSQLRRIAHTGVDPTSEAVSHALAPFVEPATSSTTAAVQPDALHSLLDALISRGVDRELTQRAITAFGQGATLDDVL</sequence>
<dbReference type="OrthoDB" id="5149351at2"/>
<dbReference type="EMBL" id="PVUE01000023">
    <property type="protein sequence ID" value="PRZ34818.1"/>
    <property type="molecule type" value="Genomic_DNA"/>
</dbReference>
<proteinExistence type="predicted"/>
<keyword evidence="2" id="KW-1185">Reference proteome</keyword>
<dbReference type="RefSeq" id="WP_106350834.1">
    <property type="nucleotide sequence ID" value="NZ_PVUE01000023.1"/>
</dbReference>
<comment type="caution">
    <text evidence="1">The sequence shown here is derived from an EMBL/GenBank/DDBJ whole genome shotgun (WGS) entry which is preliminary data.</text>
</comment>
<evidence type="ECO:0000313" key="2">
    <source>
        <dbReference type="Proteomes" id="UP000237752"/>
    </source>
</evidence>
<gene>
    <name evidence="1" type="ORF">CLV47_12350</name>
</gene>
<protein>
    <submittedName>
        <fullName evidence="1">Uncharacterized protein</fullName>
    </submittedName>
</protein>
<evidence type="ECO:0000313" key="1">
    <source>
        <dbReference type="EMBL" id="PRZ34818.1"/>
    </source>
</evidence>
<name>A0A2T0ZF93_9ACTN</name>
<reference evidence="1 2" key="1">
    <citation type="submission" date="2018-03" db="EMBL/GenBank/DDBJ databases">
        <title>Genomic Encyclopedia of Archaeal and Bacterial Type Strains, Phase II (KMG-II): from individual species to whole genera.</title>
        <authorList>
            <person name="Goeker M."/>
        </authorList>
    </citation>
    <scope>NUCLEOTIDE SEQUENCE [LARGE SCALE GENOMIC DNA]</scope>
    <source>
        <strain evidence="1 2">DSM 100065</strain>
    </source>
</reference>
<dbReference type="Proteomes" id="UP000237752">
    <property type="component" value="Unassembled WGS sequence"/>
</dbReference>
<organism evidence="1 2">
    <name type="scientific">Antricoccus suffuscus</name>
    <dbReference type="NCBI Taxonomy" id="1629062"/>
    <lineage>
        <taxon>Bacteria</taxon>
        <taxon>Bacillati</taxon>
        <taxon>Actinomycetota</taxon>
        <taxon>Actinomycetes</taxon>
        <taxon>Geodermatophilales</taxon>
        <taxon>Antricoccaceae</taxon>
        <taxon>Antricoccus</taxon>
    </lineage>
</organism>
<accession>A0A2T0ZF93</accession>
<dbReference type="AlphaFoldDB" id="A0A2T0ZF93"/>